<proteinExistence type="predicted"/>
<dbReference type="OrthoDB" id="5835567at2759"/>
<keyword evidence="1" id="KW-1133">Transmembrane helix</keyword>
<sequence length="162" mass="17994">MLSQGVSYNLRRYAVKGLPQVEEGDMHSFLFLVVLLYQEADEVYSINSATASHKAALIAGKLNDVTNSSVNNTLRDLHAARKQANWTVTGAVCRTVLHPPDLNRRSLAPTVMRFLLCYYLIKNFDNQPAGDQYFDFHRSLGPVALPGLIFIMAACVSSTVIF</sequence>
<dbReference type="Proteomes" id="UP000050761">
    <property type="component" value="Unassembled WGS sequence"/>
</dbReference>
<name>A0A183G1U4_HELPZ</name>
<accession>A0A183G1U4</accession>
<dbReference type="EMBL" id="UZAH01028739">
    <property type="protein sequence ID" value="VDP02075.1"/>
    <property type="molecule type" value="Genomic_DNA"/>
</dbReference>
<keyword evidence="1" id="KW-0812">Transmembrane</keyword>
<feature type="transmembrane region" description="Helical" evidence="1">
    <location>
        <begin position="143"/>
        <end position="161"/>
    </location>
</feature>
<evidence type="ECO:0000256" key="1">
    <source>
        <dbReference type="SAM" id="Phobius"/>
    </source>
</evidence>
<dbReference type="AlphaFoldDB" id="A0A183G1U4"/>
<evidence type="ECO:0000313" key="4">
    <source>
        <dbReference type="WBParaSite" id="HPBE_0001520201-mRNA-1"/>
    </source>
</evidence>
<accession>A0A3P8B4Z2</accession>
<keyword evidence="1" id="KW-0472">Membrane</keyword>
<reference evidence="4" key="2">
    <citation type="submission" date="2019-09" db="UniProtKB">
        <authorList>
            <consortium name="WormBaseParasite"/>
        </authorList>
    </citation>
    <scope>IDENTIFICATION</scope>
</reference>
<evidence type="ECO:0000313" key="3">
    <source>
        <dbReference type="Proteomes" id="UP000050761"/>
    </source>
</evidence>
<reference evidence="2 3" key="1">
    <citation type="submission" date="2018-11" db="EMBL/GenBank/DDBJ databases">
        <authorList>
            <consortium name="Pathogen Informatics"/>
        </authorList>
    </citation>
    <scope>NUCLEOTIDE SEQUENCE [LARGE SCALE GENOMIC DNA]</scope>
</reference>
<protein>
    <submittedName>
        <fullName evidence="4">Peroxisomal membrane protein PEX16</fullName>
    </submittedName>
</protein>
<organism evidence="3 4">
    <name type="scientific">Heligmosomoides polygyrus</name>
    <name type="common">Parasitic roundworm</name>
    <dbReference type="NCBI Taxonomy" id="6339"/>
    <lineage>
        <taxon>Eukaryota</taxon>
        <taxon>Metazoa</taxon>
        <taxon>Ecdysozoa</taxon>
        <taxon>Nematoda</taxon>
        <taxon>Chromadorea</taxon>
        <taxon>Rhabditida</taxon>
        <taxon>Rhabditina</taxon>
        <taxon>Rhabditomorpha</taxon>
        <taxon>Strongyloidea</taxon>
        <taxon>Heligmosomidae</taxon>
        <taxon>Heligmosomoides</taxon>
    </lineage>
</organism>
<keyword evidence="3" id="KW-1185">Reference proteome</keyword>
<dbReference type="WBParaSite" id="HPBE_0001520201-mRNA-1">
    <property type="protein sequence ID" value="HPBE_0001520201-mRNA-1"/>
    <property type="gene ID" value="HPBE_0001520201"/>
</dbReference>
<gene>
    <name evidence="2" type="ORF">HPBE_LOCUS15201</name>
</gene>
<evidence type="ECO:0000313" key="2">
    <source>
        <dbReference type="EMBL" id="VDP02075.1"/>
    </source>
</evidence>